<reference evidence="2 4" key="2">
    <citation type="journal article" date="2014" name="BMC Genomics">
        <title>An improved genome release (version Mt4.0) for the model legume Medicago truncatula.</title>
        <authorList>
            <person name="Tang H."/>
            <person name="Krishnakumar V."/>
            <person name="Bidwell S."/>
            <person name="Rosen B."/>
            <person name="Chan A."/>
            <person name="Zhou S."/>
            <person name="Gentzbittel L."/>
            <person name="Childs K.L."/>
            <person name="Yandell M."/>
            <person name="Gundlach H."/>
            <person name="Mayer K.F."/>
            <person name="Schwartz D.C."/>
            <person name="Town C.D."/>
        </authorList>
    </citation>
    <scope>GENOME REANNOTATION</scope>
    <source>
        <strain evidence="3 4">cv. Jemalong A17</strain>
    </source>
</reference>
<dbReference type="NCBIfam" id="TIGR01640">
    <property type="entry name" value="F_box_assoc_1"/>
    <property type="match status" value="1"/>
</dbReference>
<reference evidence="3" key="3">
    <citation type="submission" date="2015-04" db="UniProtKB">
        <authorList>
            <consortium name="EnsemblPlants"/>
        </authorList>
    </citation>
    <scope>IDENTIFICATION</scope>
    <source>
        <strain evidence="3">cv. Jemalong A17</strain>
    </source>
</reference>
<evidence type="ECO:0000313" key="2">
    <source>
        <dbReference type="EMBL" id="AES82768.2"/>
    </source>
</evidence>
<name>G7L418_MEDTR</name>
<dbReference type="EMBL" id="CM001223">
    <property type="protein sequence ID" value="AES82768.2"/>
    <property type="molecule type" value="Genomic_DNA"/>
</dbReference>
<dbReference type="STRING" id="3880.G7L418"/>
<dbReference type="AlphaFoldDB" id="G7L418"/>
<organism evidence="2 4">
    <name type="scientific">Medicago truncatula</name>
    <name type="common">Barrel medic</name>
    <name type="synonym">Medicago tribuloides</name>
    <dbReference type="NCBI Taxonomy" id="3880"/>
    <lineage>
        <taxon>Eukaryota</taxon>
        <taxon>Viridiplantae</taxon>
        <taxon>Streptophyta</taxon>
        <taxon>Embryophyta</taxon>
        <taxon>Tracheophyta</taxon>
        <taxon>Spermatophyta</taxon>
        <taxon>Magnoliopsida</taxon>
        <taxon>eudicotyledons</taxon>
        <taxon>Gunneridae</taxon>
        <taxon>Pentapetalae</taxon>
        <taxon>rosids</taxon>
        <taxon>fabids</taxon>
        <taxon>Fabales</taxon>
        <taxon>Fabaceae</taxon>
        <taxon>Papilionoideae</taxon>
        <taxon>50 kb inversion clade</taxon>
        <taxon>NPAAA clade</taxon>
        <taxon>Hologalegina</taxon>
        <taxon>IRL clade</taxon>
        <taxon>Trifolieae</taxon>
        <taxon>Medicago</taxon>
    </lineage>
</organism>
<keyword evidence="4" id="KW-1185">Reference proteome</keyword>
<protein>
    <submittedName>
        <fullName evidence="2">F-box protein interaction domain protein</fullName>
    </submittedName>
</protein>
<evidence type="ECO:0000313" key="4">
    <source>
        <dbReference type="Proteomes" id="UP000002051"/>
    </source>
</evidence>
<evidence type="ECO:0000313" key="3">
    <source>
        <dbReference type="EnsemblPlants" id="AES82768"/>
    </source>
</evidence>
<dbReference type="PaxDb" id="3880-AES82768"/>
<dbReference type="InterPro" id="IPR013187">
    <property type="entry name" value="F-box-assoc_dom_typ3"/>
</dbReference>
<accession>A0A0C3WGL5</accession>
<dbReference type="eggNOG" id="ENOG502T151">
    <property type="taxonomic scope" value="Eukaryota"/>
</dbReference>
<dbReference type="Pfam" id="PF08268">
    <property type="entry name" value="FBA_3"/>
    <property type="match status" value="1"/>
</dbReference>
<proteinExistence type="predicted"/>
<dbReference type="Proteomes" id="UP000002051">
    <property type="component" value="Unassembled WGS sequence"/>
</dbReference>
<accession>G7L418</accession>
<reference evidence="2 4" key="1">
    <citation type="journal article" date="2011" name="Nature">
        <title>The Medicago genome provides insight into the evolution of rhizobial symbioses.</title>
        <authorList>
            <person name="Young N.D."/>
            <person name="Debelle F."/>
            <person name="Oldroyd G.E."/>
            <person name="Geurts R."/>
            <person name="Cannon S.B."/>
            <person name="Udvardi M.K."/>
            <person name="Benedito V.A."/>
            <person name="Mayer K.F."/>
            <person name="Gouzy J."/>
            <person name="Schoof H."/>
            <person name="Van de Peer Y."/>
            <person name="Proost S."/>
            <person name="Cook D.R."/>
            <person name="Meyers B.C."/>
            <person name="Spannagl M."/>
            <person name="Cheung F."/>
            <person name="De Mita S."/>
            <person name="Krishnakumar V."/>
            <person name="Gundlach H."/>
            <person name="Zhou S."/>
            <person name="Mudge J."/>
            <person name="Bharti A.K."/>
            <person name="Murray J.D."/>
            <person name="Naoumkina M.A."/>
            <person name="Rosen B."/>
            <person name="Silverstein K.A."/>
            <person name="Tang H."/>
            <person name="Rombauts S."/>
            <person name="Zhao P.X."/>
            <person name="Zhou P."/>
            <person name="Barbe V."/>
            <person name="Bardou P."/>
            <person name="Bechner M."/>
            <person name="Bellec A."/>
            <person name="Berger A."/>
            <person name="Berges H."/>
            <person name="Bidwell S."/>
            <person name="Bisseling T."/>
            <person name="Choisne N."/>
            <person name="Couloux A."/>
            <person name="Denny R."/>
            <person name="Deshpande S."/>
            <person name="Dai X."/>
            <person name="Doyle J.J."/>
            <person name="Dudez A.M."/>
            <person name="Farmer A.D."/>
            <person name="Fouteau S."/>
            <person name="Franken C."/>
            <person name="Gibelin C."/>
            <person name="Gish J."/>
            <person name="Goldstein S."/>
            <person name="Gonzalez A.J."/>
            <person name="Green P.J."/>
            <person name="Hallab A."/>
            <person name="Hartog M."/>
            <person name="Hua A."/>
            <person name="Humphray S.J."/>
            <person name="Jeong D.H."/>
            <person name="Jing Y."/>
            <person name="Jocker A."/>
            <person name="Kenton S.M."/>
            <person name="Kim D.J."/>
            <person name="Klee K."/>
            <person name="Lai H."/>
            <person name="Lang C."/>
            <person name="Lin S."/>
            <person name="Macmil S.L."/>
            <person name="Magdelenat G."/>
            <person name="Matthews L."/>
            <person name="McCorrison J."/>
            <person name="Monaghan E.L."/>
            <person name="Mun J.H."/>
            <person name="Najar F.Z."/>
            <person name="Nicholson C."/>
            <person name="Noirot C."/>
            <person name="O'Bleness M."/>
            <person name="Paule C.R."/>
            <person name="Poulain J."/>
            <person name="Prion F."/>
            <person name="Qin B."/>
            <person name="Qu C."/>
            <person name="Retzel E.F."/>
            <person name="Riddle C."/>
            <person name="Sallet E."/>
            <person name="Samain S."/>
            <person name="Samson N."/>
            <person name="Sanders I."/>
            <person name="Saurat O."/>
            <person name="Scarpelli C."/>
            <person name="Schiex T."/>
            <person name="Segurens B."/>
            <person name="Severin A.J."/>
            <person name="Sherrier D.J."/>
            <person name="Shi R."/>
            <person name="Sims S."/>
            <person name="Singer S.R."/>
            <person name="Sinharoy S."/>
            <person name="Sterck L."/>
            <person name="Viollet A."/>
            <person name="Wang B.B."/>
            <person name="Wang K."/>
            <person name="Wang M."/>
            <person name="Wang X."/>
            <person name="Warfsmann J."/>
            <person name="Weissenbach J."/>
            <person name="White D.D."/>
            <person name="White J.D."/>
            <person name="Wiley G.B."/>
            <person name="Wincker P."/>
            <person name="Xing Y."/>
            <person name="Yang L."/>
            <person name="Yao Z."/>
            <person name="Ying F."/>
            <person name="Zhai J."/>
            <person name="Zhou L."/>
            <person name="Zuber A."/>
            <person name="Denarie J."/>
            <person name="Dixon R.A."/>
            <person name="May G.D."/>
            <person name="Schwartz D.C."/>
            <person name="Rogers J."/>
            <person name="Quetier F."/>
            <person name="Town C.D."/>
            <person name="Roe B.A."/>
        </authorList>
    </citation>
    <scope>NUCLEOTIDE SEQUENCE [LARGE SCALE GENOMIC DNA]</scope>
    <source>
        <strain evidence="2">A17</strain>
        <strain evidence="3 4">cv. Jemalong A17</strain>
    </source>
</reference>
<evidence type="ECO:0000259" key="1">
    <source>
        <dbReference type="Pfam" id="PF08268"/>
    </source>
</evidence>
<gene>
    <name evidence="2" type="ordered locus">MTR_7g117100</name>
</gene>
<feature type="domain" description="F-box associated beta-propeller type 3" evidence="1">
    <location>
        <begin position="70"/>
        <end position="270"/>
    </location>
</feature>
<dbReference type="InterPro" id="IPR017451">
    <property type="entry name" value="F-box-assoc_interact_dom"/>
</dbReference>
<dbReference type="PANTHER" id="PTHR31111:SF136">
    <property type="entry name" value="F-BOX ASSOCIATED DOMAIN-CONTAINING PROTEIN"/>
    <property type="match status" value="1"/>
</dbReference>
<dbReference type="EnsemblPlants" id="AES82768">
    <property type="protein sequence ID" value="AES82768"/>
    <property type="gene ID" value="MTR_7g117100"/>
</dbReference>
<sequence>MYLLECDPEKFEIGSNNHVKLTPIFKLPLRSFRDKRDDINNESKHPFRAARLVSGKNDENSDRGRQSLYIACNRDFDKFDIVNSCNGLLCLSDPSLGNPLVICNPVTGEFIRLPESTAYRTRVRMQGQAGFGFQPKTNEYKVINMWVRHVKRANAWEFERVILEINTLGTPSWRNVEVDPHISFSSLEYPTCVNGALHWIRFEGQQRSILFFCFESERVQSFPSPPHVFGNHNNGILGNRHISMGELKGFLYICDSTFASDVSMWVMNEYALWPIKHFEEGAAILLYHSYDRLIYYEPEKYRCKAFHIHGSRSGSFEDVLKGDNMEVLNVHSRCAKFKLQEEKEGVQILNYMKKMKISNDGLTNTFFLRW</sequence>
<dbReference type="HOGENOM" id="CLU_027176_6_0_1"/>
<dbReference type="PANTHER" id="PTHR31111">
    <property type="entry name" value="BNAA05G37150D PROTEIN-RELATED"/>
    <property type="match status" value="1"/>
</dbReference>